<dbReference type="EMBL" id="CP035758">
    <property type="protein sequence ID" value="QBD78051.1"/>
    <property type="molecule type" value="Genomic_DNA"/>
</dbReference>
<evidence type="ECO:0000256" key="2">
    <source>
        <dbReference type="ARBA" id="ARBA00022448"/>
    </source>
</evidence>
<organism evidence="5 6">
    <name type="scientific">Ktedonosporobacter rubrisoli</name>
    <dbReference type="NCBI Taxonomy" id="2509675"/>
    <lineage>
        <taxon>Bacteria</taxon>
        <taxon>Bacillati</taxon>
        <taxon>Chloroflexota</taxon>
        <taxon>Ktedonobacteria</taxon>
        <taxon>Ktedonobacterales</taxon>
        <taxon>Ktedonosporobacteraceae</taxon>
        <taxon>Ktedonosporobacter</taxon>
    </lineage>
</organism>
<dbReference type="GO" id="GO:0015833">
    <property type="term" value="P:peptide transport"/>
    <property type="evidence" value="ECO:0007669"/>
    <property type="project" value="TreeGrafter"/>
</dbReference>
<feature type="domain" description="Solute-binding protein family 5" evidence="4">
    <location>
        <begin position="105"/>
        <end position="488"/>
    </location>
</feature>
<name>A0A4V0YZ06_KTERU</name>
<protein>
    <submittedName>
        <fullName evidence="5">ABC transporter substrate-binding protein</fullName>
    </submittedName>
</protein>
<dbReference type="RefSeq" id="WP_129889104.1">
    <property type="nucleotide sequence ID" value="NZ_CP035758.1"/>
</dbReference>
<dbReference type="InterPro" id="IPR030678">
    <property type="entry name" value="Peptide/Ni-bd"/>
</dbReference>
<dbReference type="Gene3D" id="3.40.190.10">
    <property type="entry name" value="Periplasmic binding protein-like II"/>
    <property type="match status" value="1"/>
</dbReference>
<evidence type="ECO:0000313" key="5">
    <source>
        <dbReference type="EMBL" id="QBD78051.1"/>
    </source>
</evidence>
<dbReference type="Gene3D" id="3.90.76.10">
    <property type="entry name" value="Dipeptide-binding Protein, Domain 1"/>
    <property type="match status" value="1"/>
</dbReference>
<dbReference type="SUPFAM" id="SSF53850">
    <property type="entry name" value="Periplasmic binding protein-like II"/>
    <property type="match status" value="1"/>
</dbReference>
<dbReference type="PANTHER" id="PTHR30290:SF9">
    <property type="entry name" value="OLIGOPEPTIDE-BINDING PROTEIN APPA"/>
    <property type="match status" value="1"/>
</dbReference>
<evidence type="ECO:0000256" key="3">
    <source>
        <dbReference type="ARBA" id="ARBA00022729"/>
    </source>
</evidence>
<dbReference type="PANTHER" id="PTHR30290">
    <property type="entry name" value="PERIPLASMIC BINDING COMPONENT OF ABC TRANSPORTER"/>
    <property type="match status" value="1"/>
</dbReference>
<proteinExistence type="inferred from homology"/>
<keyword evidence="2" id="KW-0813">Transport</keyword>
<dbReference type="CDD" id="cd08509">
    <property type="entry name" value="PBP2_TmCBP_oligosaccharides_like"/>
    <property type="match status" value="1"/>
</dbReference>
<dbReference type="OrthoDB" id="9772924at2"/>
<accession>A0A4V0YZ06</accession>
<dbReference type="KEGG" id="kbs:EPA93_19450"/>
<dbReference type="GO" id="GO:0043190">
    <property type="term" value="C:ATP-binding cassette (ABC) transporter complex"/>
    <property type="evidence" value="ECO:0007669"/>
    <property type="project" value="InterPro"/>
</dbReference>
<dbReference type="GO" id="GO:1904680">
    <property type="term" value="F:peptide transmembrane transporter activity"/>
    <property type="evidence" value="ECO:0007669"/>
    <property type="project" value="TreeGrafter"/>
</dbReference>
<keyword evidence="3" id="KW-0732">Signal</keyword>
<dbReference type="GO" id="GO:0042597">
    <property type="term" value="C:periplasmic space"/>
    <property type="evidence" value="ECO:0007669"/>
    <property type="project" value="UniProtKB-ARBA"/>
</dbReference>
<dbReference type="PIRSF" id="PIRSF002741">
    <property type="entry name" value="MppA"/>
    <property type="match status" value="1"/>
</dbReference>
<keyword evidence="6" id="KW-1185">Reference proteome</keyword>
<dbReference type="InterPro" id="IPR039424">
    <property type="entry name" value="SBP_5"/>
</dbReference>
<dbReference type="Pfam" id="PF00496">
    <property type="entry name" value="SBP_bac_5"/>
    <property type="match status" value="1"/>
</dbReference>
<reference evidence="5 6" key="1">
    <citation type="submission" date="2019-01" db="EMBL/GenBank/DDBJ databases">
        <title>Ktedonosporobacter rubrisoli SCAWS-G2.</title>
        <authorList>
            <person name="Huang Y."/>
            <person name="Yan B."/>
        </authorList>
    </citation>
    <scope>NUCLEOTIDE SEQUENCE [LARGE SCALE GENOMIC DNA]</scope>
    <source>
        <strain evidence="5 6">SCAWS-G2</strain>
    </source>
</reference>
<sequence length="596" mass="67290">MVIRPDNKGETSITRRQALQMVLITGGSIVAGDWLAACGGGQSQNQKAQSIVPTPREQTLVVDQTDFTVFDSFNPFIPNGWQTNAGFDQVSQEYLFYYNLVTGETKPWLGKEWKYNANYTSLTLTLNPKAHWNDGQPLTSKDVKFSIDMLKSNAALAGGADFQRFVKDVTTPDAQTVVINLNEPDPRFHYFFICGIVSARLRIMPEHIWSKKDPMSFQNNPPVMSGPYKLDRTIPAQFMYVWKKDPNYWNKDELDPKPEYVVYRSSPKSQDAEVGQFKQAQFDITTNIDYKQASAIKNTGYANISIITKFVDPCPRAFAINCDPSKGLLADPRMHWAISYLVDRKQDGEKIWPVPTPVAQFPWANYQGNDKWSNQELASKYQLTYDPKKAAALLDEMGATLGSNGKRSYQGKPLHYEVSTSSKVGDPEYIFAQNLADELNKVGIDATVRYYEGATWQDRFNQGNFDITGYYICGNVFDPGQLYTYFETAKTKPIGQDATAGGNLTRAQYKDLDELARKLDGSDPSDPKNKGLYDQALEAFYKNLPYIPICQTVYPSIVNTSYWSGWPLDDNLNQVPLNWWGQFLFVIGNLKPAAKS</sequence>
<dbReference type="Gene3D" id="3.10.105.10">
    <property type="entry name" value="Dipeptide-binding Protein, Domain 3"/>
    <property type="match status" value="1"/>
</dbReference>
<dbReference type="InterPro" id="IPR000914">
    <property type="entry name" value="SBP_5_dom"/>
</dbReference>
<evidence type="ECO:0000256" key="1">
    <source>
        <dbReference type="ARBA" id="ARBA00005695"/>
    </source>
</evidence>
<evidence type="ECO:0000313" key="6">
    <source>
        <dbReference type="Proteomes" id="UP000290365"/>
    </source>
</evidence>
<dbReference type="AlphaFoldDB" id="A0A4V0YZ06"/>
<gene>
    <name evidence="5" type="ORF">EPA93_19450</name>
</gene>
<comment type="similarity">
    <text evidence="1">Belongs to the bacterial solute-binding protein 5 family.</text>
</comment>
<evidence type="ECO:0000259" key="4">
    <source>
        <dbReference type="Pfam" id="PF00496"/>
    </source>
</evidence>
<dbReference type="Proteomes" id="UP000290365">
    <property type="component" value="Chromosome"/>
</dbReference>